<name>A0A8S5LUQ7_9CAUD</name>
<dbReference type="Pfam" id="PF14301">
    <property type="entry name" value="DUF4376"/>
    <property type="match status" value="1"/>
</dbReference>
<dbReference type="EMBL" id="BK014743">
    <property type="protein sequence ID" value="DAD73732.1"/>
    <property type="molecule type" value="Genomic_DNA"/>
</dbReference>
<evidence type="ECO:0000259" key="1">
    <source>
        <dbReference type="Pfam" id="PF14301"/>
    </source>
</evidence>
<evidence type="ECO:0000313" key="2">
    <source>
        <dbReference type="EMBL" id="DAD73732.1"/>
    </source>
</evidence>
<dbReference type="InterPro" id="IPR025484">
    <property type="entry name" value="DUF4376"/>
</dbReference>
<sequence length="183" mass="20427">MAETDFYIGQIFEETYPPEAAVWCNSHGDRYIKEIEKTAEGKRRFQIVAVPAPTLEEVKAQKLNELERKFLAWYETEATVTSSLGFVVDSDSRAMMDTSGLVTTLEAQPEEARGTVAFMDHNNQPHQLTLEQMKTVNLEIIQNGQSAYAQKWALRTAIEAAETTEAVNAIEIAFVGEDFSAAS</sequence>
<organism evidence="2">
    <name type="scientific">Podoviridae sp. ctrub15</name>
    <dbReference type="NCBI Taxonomy" id="2826581"/>
    <lineage>
        <taxon>Viruses</taxon>
        <taxon>Duplodnaviria</taxon>
        <taxon>Heunggongvirae</taxon>
        <taxon>Uroviricota</taxon>
        <taxon>Caudoviricetes</taxon>
    </lineage>
</organism>
<reference evidence="2" key="1">
    <citation type="journal article" date="2021" name="Proc. Natl. Acad. Sci. U.S.A.">
        <title>A Catalog of Tens of Thousands of Viruses from Human Metagenomes Reveals Hidden Associations with Chronic Diseases.</title>
        <authorList>
            <person name="Tisza M.J."/>
            <person name="Buck C.B."/>
        </authorList>
    </citation>
    <scope>NUCLEOTIDE SEQUENCE</scope>
    <source>
        <strain evidence="2">Ctrub15</strain>
    </source>
</reference>
<accession>A0A8S5LUQ7</accession>
<feature type="domain" description="DUF4376" evidence="1">
    <location>
        <begin position="60"/>
        <end position="170"/>
    </location>
</feature>
<protein>
    <recommendedName>
        <fullName evidence="1">DUF4376 domain-containing protein</fullName>
    </recommendedName>
</protein>
<proteinExistence type="predicted"/>